<reference evidence="2 3" key="1">
    <citation type="submission" date="2018-12" db="EMBL/GenBank/DDBJ databases">
        <authorList>
            <person name="Yu L."/>
        </authorList>
    </citation>
    <scope>NUCLEOTIDE SEQUENCE [LARGE SCALE GENOMIC DNA]</scope>
    <source>
        <strain evidence="2 3">S5H2222</strain>
    </source>
</reference>
<dbReference type="Proteomes" id="UP000276349">
    <property type="component" value="Unassembled WGS sequence"/>
</dbReference>
<dbReference type="RefSeq" id="WP_126296390.1">
    <property type="nucleotide sequence ID" value="NZ_JAXUAO010000276.1"/>
</dbReference>
<name>A0A3S0HBU2_9BACI</name>
<organism evidence="2 3">
    <name type="scientific">Lysinibacillus telephonicus</name>
    <dbReference type="NCBI Taxonomy" id="1714840"/>
    <lineage>
        <taxon>Bacteria</taxon>
        <taxon>Bacillati</taxon>
        <taxon>Bacillota</taxon>
        <taxon>Bacilli</taxon>
        <taxon>Bacillales</taxon>
        <taxon>Bacillaceae</taxon>
        <taxon>Lysinibacillus</taxon>
    </lineage>
</organism>
<proteinExistence type="predicted"/>
<comment type="caution">
    <text evidence="2">The sequence shown here is derived from an EMBL/GenBank/DDBJ whole genome shotgun (WGS) entry which is preliminary data.</text>
</comment>
<protein>
    <submittedName>
        <fullName evidence="2">Uncharacterized protein</fullName>
    </submittedName>
</protein>
<evidence type="ECO:0000313" key="2">
    <source>
        <dbReference type="EMBL" id="RTQ86100.1"/>
    </source>
</evidence>
<sequence>MSVSKAIKFFNSYGVKCDNKLVEEWLKSYSINNGLPEDFCEKDLYAFNEWYLWKDTAYEEGIDEQTKIERLIEEINELKSEVASLKEEKEELQNQLGIPPF</sequence>
<evidence type="ECO:0000256" key="1">
    <source>
        <dbReference type="SAM" id="Coils"/>
    </source>
</evidence>
<accession>A0A3S0HBU2</accession>
<feature type="coiled-coil region" evidence="1">
    <location>
        <begin position="61"/>
        <end position="95"/>
    </location>
</feature>
<dbReference type="AlphaFoldDB" id="A0A3S0HBU2"/>
<keyword evidence="3" id="KW-1185">Reference proteome</keyword>
<evidence type="ECO:0000313" key="3">
    <source>
        <dbReference type="Proteomes" id="UP000276349"/>
    </source>
</evidence>
<gene>
    <name evidence="2" type="ORF">EKG35_20395</name>
</gene>
<dbReference type="EMBL" id="RXNR01000133">
    <property type="protein sequence ID" value="RTQ86100.1"/>
    <property type="molecule type" value="Genomic_DNA"/>
</dbReference>
<keyword evidence="1" id="KW-0175">Coiled coil</keyword>
<dbReference type="OrthoDB" id="2940764at2"/>